<dbReference type="EMBL" id="JAVLET010000016">
    <property type="protein sequence ID" value="KAL0465675.1"/>
    <property type="molecule type" value="Genomic_DNA"/>
</dbReference>
<comment type="caution">
    <text evidence="1">The sequence shown here is derived from an EMBL/GenBank/DDBJ whole genome shotgun (WGS) entry which is preliminary data.</text>
</comment>
<gene>
    <name evidence="1" type="ORF">QR685DRAFT_538407</name>
</gene>
<protein>
    <submittedName>
        <fullName evidence="1">Uncharacterized protein</fullName>
    </submittedName>
</protein>
<proteinExistence type="predicted"/>
<dbReference type="Proteomes" id="UP001451303">
    <property type="component" value="Unassembled WGS sequence"/>
</dbReference>
<evidence type="ECO:0000313" key="1">
    <source>
        <dbReference type="EMBL" id="KAL0465675.1"/>
    </source>
</evidence>
<name>A0ABR3CYZ6_NEUIN</name>
<keyword evidence="2" id="KW-1185">Reference proteome</keyword>
<organism evidence="1 2">
    <name type="scientific">Neurospora intermedia</name>
    <dbReference type="NCBI Taxonomy" id="5142"/>
    <lineage>
        <taxon>Eukaryota</taxon>
        <taxon>Fungi</taxon>
        <taxon>Dikarya</taxon>
        <taxon>Ascomycota</taxon>
        <taxon>Pezizomycotina</taxon>
        <taxon>Sordariomycetes</taxon>
        <taxon>Sordariomycetidae</taxon>
        <taxon>Sordariales</taxon>
        <taxon>Sordariaceae</taxon>
        <taxon>Neurospora</taxon>
    </lineage>
</organism>
<accession>A0ABR3CYZ6</accession>
<sequence>MPSDYRAASKDKEGRCALAHSNPLAMNDEVAENSGRKDFSIEPWFHGGYSDHHLNGAFCSERAAEMGLGQLILAERFAVNHLPTARLLDDGSDWHSMGFAT</sequence>
<reference evidence="1 2" key="1">
    <citation type="submission" date="2023-09" db="EMBL/GenBank/DDBJ databases">
        <title>Multi-omics analysis of a traditional fermented food reveals byproduct-associated fungal strains for waste-to-food upcycling.</title>
        <authorList>
            <consortium name="Lawrence Berkeley National Laboratory"/>
            <person name="Rekdal V.M."/>
            <person name="Villalobos-Escobedo J.M."/>
            <person name="Rodriguez-Valeron N."/>
            <person name="Garcia M.O."/>
            <person name="Vasquez D.P."/>
            <person name="Damayanti I."/>
            <person name="Sorensen P.M."/>
            <person name="Baidoo E.E."/>
            <person name="De Carvalho A.C."/>
            <person name="Riley R."/>
            <person name="Lipzen A."/>
            <person name="He G."/>
            <person name="Yan M."/>
            <person name="Haridas S."/>
            <person name="Daum C."/>
            <person name="Yoshinaga Y."/>
            <person name="Ng V."/>
            <person name="Grigoriev I.V."/>
            <person name="Munk R."/>
            <person name="Nuraida L."/>
            <person name="Wijaya C.H."/>
            <person name="Morales P.-C."/>
            <person name="Keasling J.D."/>
        </authorList>
    </citation>
    <scope>NUCLEOTIDE SEQUENCE [LARGE SCALE GENOMIC DNA]</scope>
    <source>
        <strain evidence="1 2">FGSC 2613</strain>
    </source>
</reference>
<evidence type="ECO:0000313" key="2">
    <source>
        <dbReference type="Proteomes" id="UP001451303"/>
    </source>
</evidence>